<dbReference type="EMBL" id="FXAZ01000002">
    <property type="protein sequence ID" value="SMG35083.1"/>
    <property type="molecule type" value="Genomic_DNA"/>
</dbReference>
<dbReference type="InterPro" id="IPR036866">
    <property type="entry name" value="RibonucZ/Hydroxyglut_hydro"/>
</dbReference>
<dbReference type="CDD" id="cd16279">
    <property type="entry name" value="metallo-hydrolase-like_MBL-fold"/>
    <property type="match status" value="1"/>
</dbReference>
<keyword evidence="6" id="KW-1185">Reference proteome</keyword>
<protein>
    <submittedName>
        <fullName evidence="5">Phosphoribosyl 1,2-cyclic phosphate phosphodiesterase</fullName>
    </submittedName>
</protein>
<reference evidence="5 6" key="1">
    <citation type="submission" date="2017-04" db="EMBL/GenBank/DDBJ databases">
        <authorList>
            <person name="Afonso C.L."/>
            <person name="Miller P.J."/>
            <person name="Scott M.A."/>
            <person name="Spackman E."/>
            <person name="Goraichik I."/>
            <person name="Dimitrov K.M."/>
            <person name="Suarez D.L."/>
            <person name="Swayne D.E."/>
        </authorList>
    </citation>
    <scope>NUCLEOTIDE SEQUENCE [LARGE SCALE GENOMIC DNA]</scope>
    <source>
        <strain evidence="5 6">11</strain>
    </source>
</reference>
<dbReference type="Pfam" id="PF12706">
    <property type="entry name" value="Lactamase_B_2"/>
    <property type="match status" value="1"/>
</dbReference>
<dbReference type="InterPro" id="IPR001279">
    <property type="entry name" value="Metallo-B-lactamas"/>
</dbReference>
<organism evidence="5 6">
    <name type="scientific">Paenibacillus aquistagni</name>
    <dbReference type="NCBI Taxonomy" id="1852522"/>
    <lineage>
        <taxon>Bacteria</taxon>
        <taxon>Bacillati</taxon>
        <taxon>Bacillota</taxon>
        <taxon>Bacilli</taxon>
        <taxon>Bacillales</taxon>
        <taxon>Paenibacillaceae</taxon>
        <taxon>Paenibacillus</taxon>
    </lineage>
</organism>
<comment type="catalytic activity">
    <reaction evidence="1">
        <text>3',5'-cyclic CMP + H2O = CMP + H(+)</text>
        <dbReference type="Rhea" id="RHEA:72675"/>
        <dbReference type="ChEBI" id="CHEBI:15377"/>
        <dbReference type="ChEBI" id="CHEBI:15378"/>
        <dbReference type="ChEBI" id="CHEBI:58003"/>
        <dbReference type="ChEBI" id="CHEBI:60377"/>
    </reaction>
    <physiologicalReaction direction="left-to-right" evidence="1">
        <dbReference type="Rhea" id="RHEA:72676"/>
    </physiologicalReaction>
</comment>
<accession>A0A1X7K301</accession>
<dbReference type="PANTHER" id="PTHR42663">
    <property type="entry name" value="HYDROLASE C777.06C-RELATED-RELATED"/>
    <property type="match status" value="1"/>
</dbReference>
<dbReference type="Proteomes" id="UP000193834">
    <property type="component" value="Unassembled WGS sequence"/>
</dbReference>
<evidence type="ECO:0000259" key="4">
    <source>
        <dbReference type="Pfam" id="PF12706"/>
    </source>
</evidence>
<dbReference type="PANTHER" id="PTHR42663:SF6">
    <property type="entry name" value="HYDROLASE C777.06C-RELATED"/>
    <property type="match status" value="1"/>
</dbReference>
<evidence type="ECO:0000313" key="6">
    <source>
        <dbReference type="Proteomes" id="UP000193834"/>
    </source>
</evidence>
<feature type="domain" description="Metallo-beta-lactamase" evidence="4">
    <location>
        <begin position="63"/>
        <end position="252"/>
    </location>
</feature>
<dbReference type="OrthoDB" id="9800940at2"/>
<gene>
    <name evidence="5" type="ORF">SAMN06295960_2006</name>
</gene>
<dbReference type="AlphaFoldDB" id="A0A1X7K301"/>
<comment type="catalytic activity">
    <reaction evidence="3">
        <text>3',5'-cyclic UMP + H2O = UMP + H(+)</text>
        <dbReference type="Rhea" id="RHEA:70575"/>
        <dbReference type="ChEBI" id="CHEBI:15377"/>
        <dbReference type="ChEBI" id="CHEBI:15378"/>
        <dbReference type="ChEBI" id="CHEBI:57865"/>
        <dbReference type="ChEBI" id="CHEBI:184387"/>
    </reaction>
    <physiologicalReaction direction="left-to-right" evidence="3">
        <dbReference type="Rhea" id="RHEA:70576"/>
    </physiologicalReaction>
</comment>
<proteinExistence type="predicted"/>
<name>A0A1X7K301_9BACL</name>
<evidence type="ECO:0000256" key="3">
    <source>
        <dbReference type="ARBA" id="ARBA00048505"/>
    </source>
</evidence>
<evidence type="ECO:0000256" key="1">
    <source>
        <dbReference type="ARBA" id="ARBA00034221"/>
    </source>
</evidence>
<dbReference type="SUPFAM" id="SSF56281">
    <property type="entry name" value="Metallo-hydrolase/oxidoreductase"/>
    <property type="match status" value="1"/>
</dbReference>
<sequence>MNTDRVRIALDREHDGYQCVFLGNSDSLGVPRVYCECEVCEEARTTGANRRMRSSVLLMKGKRELLIDCGPDWPQQMELAGMRWISDILITHAHQDHVAGLPAYADICRWMKQKGHVIAPMEVLDIIRSMYPWLDAYIQWTVLEDSWRWEEWTIYPIRVNHGKNGYSYAYRFERPVAAAEHNRCHGAWAYASDAIGLGDKEKSAFRELDLFVLGTNFYEEPFPYDTRSVYDMVEAAELIQELAPTKAVYTHMSHGVDIRADYHLPAQVRLAATGMHIPV</sequence>
<dbReference type="STRING" id="1852522.SAMN06295960_2006"/>
<dbReference type="Gene3D" id="3.60.15.10">
    <property type="entry name" value="Ribonuclease Z/Hydroxyacylglutathione hydrolase-like"/>
    <property type="match status" value="1"/>
</dbReference>
<evidence type="ECO:0000256" key="2">
    <source>
        <dbReference type="ARBA" id="ARBA00034301"/>
    </source>
</evidence>
<evidence type="ECO:0000313" key="5">
    <source>
        <dbReference type="EMBL" id="SMG35083.1"/>
    </source>
</evidence>
<dbReference type="RefSeq" id="WP_085494548.1">
    <property type="nucleotide sequence ID" value="NZ_FXAZ01000002.1"/>
</dbReference>
<comment type="function">
    <text evidence="2">Counteracts the endogenous Pycsar antiviral defense system. Phosphodiesterase that enables metal-dependent hydrolysis of host cyclic nucleotide Pycsar defense signals such as cCMP and cUMP.</text>
</comment>